<comment type="caution">
    <text evidence="1">The sequence shown here is derived from an EMBL/GenBank/DDBJ whole genome shotgun (WGS) entry which is preliminary data.</text>
</comment>
<evidence type="ECO:0000313" key="2">
    <source>
        <dbReference type="Proteomes" id="UP001157418"/>
    </source>
</evidence>
<protein>
    <submittedName>
        <fullName evidence="1">Uncharacterized protein</fullName>
    </submittedName>
</protein>
<dbReference type="AlphaFoldDB" id="A0AAU9MDW6"/>
<dbReference type="Proteomes" id="UP001157418">
    <property type="component" value="Unassembled WGS sequence"/>
</dbReference>
<proteinExistence type="predicted"/>
<dbReference type="EMBL" id="CAKMRJ010001980">
    <property type="protein sequence ID" value="CAH1424857.1"/>
    <property type="molecule type" value="Genomic_DNA"/>
</dbReference>
<sequence>MKSSFENSSSGSSGGSKLSTRRDNILQTVIPFSFTVCFKSVISFNQSTPSSAHSLLILLQVRHAIQVFDEMPDALNYIFFRHELKFRFFSSRR</sequence>
<evidence type="ECO:0000313" key="1">
    <source>
        <dbReference type="EMBL" id="CAH1424857.1"/>
    </source>
</evidence>
<accession>A0AAU9MDW6</accession>
<reference evidence="1 2" key="1">
    <citation type="submission" date="2022-01" db="EMBL/GenBank/DDBJ databases">
        <authorList>
            <person name="Xiong W."/>
            <person name="Schranz E."/>
        </authorList>
    </citation>
    <scope>NUCLEOTIDE SEQUENCE [LARGE SCALE GENOMIC DNA]</scope>
</reference>
<organism evidence="1 2">
    <name type="scientific">Lactuca virosa</name>
    <dbReference type="NCBI Taxonomy" id="75947"/>
    <lineage>
        <taxon>Eukaryota</taxon>
        <taxon>Viridiplantae</taxon>
        <taxon>Streptophyta</taxon>
        <taxon>Embryophyta</taxon>
        <taxon>Tracheophyta</taxon>
        <taxon>Spermatophyta</taxon>
        <taxon>Magnoliopsida</taxon>
        <taxon>eudicotyledons</taxon>
        <taxon>Gunneridae</taxon>
        <taxon>Pentapetalae</taxon>
        <taxon>asterids</taxon>
        <taxon>campanulids</taxon>
        <taxon>Asterales</taxon>
        <taxon>Asteraceae</taxon>
        <taxon>Cichorioideae</taxon>
        <taxon>Cichorieae</taxon>
        <taxon>Lactucinae</taxon>
        <taxon>Lactuca</taxon>
    </lineage>
</organism>
<name>A0AAU9MDW6_9ASTR</name>
<gene>
    <name evidence="1" type="ORF">LVIROSA_LOCUS12034</name>
</gene>
<keyword evidence="2" id="KW-1185">Reference proteome</keyword>